<reference evidence="1" key="2">
    <citation type="journal article" date="2015" name="Data Brief">
        <title>Shoot transcriptome of the giant reed, Arundo donax.</title>
        <authorList>
            <person name="Barrero R.A."/>
            <person name="Guerrero F.D."/>
            <person name="Moolhuijzen P."/>
            <person name="Goolsby J.A."/>
            <person name="Tidwell J."/>
            <person name="Bellgard S.E."/>
            <person name="Bellgard M.I."/>
        </authorList>
    </citation>
    <scope>NUCLEOTIDE SEQUENCE</scope>
    <source>
        <tissue evidence="1">Shoot tissue taken approximately 20 cm above the soil surface</tissue>
    </source>
</reference>
<accession>A0A0A9BIX2</accession>
<dbReference type="EMBL" id="GBRH01236765">
    <property type="protein sequence ID" value="JAD61130.1"/>
    <property type="molecule type" value="Transcribed_RNA"/>
</dbReference>
<organism evidence="1">
    <name type="scientific">Arundo donax</name>
    <name type="common">Giant reed</name>
    <name type="synonym">Donax arundinaceus</name>
    <dbReference type="NCBI Taxonomy" id="35708"/>
    <lineage>
        <taxon>Eukaryota</taxon>
        <taxon>Viridiplantae</taxon>
        <taxon>Streptophyta</taxon>
        <taxon>Embryophyta</taxon>
        <taxon>Tracheophyta</taxon>
        <taxon>Spermatophyta</taxon>
        <taxon>Magnoliopsida</taxon>
        <taxon>Liliopsida</taxon>
        <taxon>Poales</taxon>
        <taxon>Poaceae</taxon>
        <taxon>PACMAD clade</taxon>
        <taxon>Arundinoideae</taxon>
        <taxon>Arundineae</taxon>
        <taxon>Arundo</taxon>
    </lineage>
</organism>
<protein>
    <submittedName>
        <fullName evidence="1">Uncharacterized protein</fullName>
    </submittedName>
</protein>
<name>A0A0A9BIX2_ARUDO</name>
<reference evidence="1" key="1">
    <citation type="submission" date="2014-09" db="EMBL/GenBank/DDBJ databases">
        <authorList>
            <person name="Magalhaes I.L.F."/>
            <person name="Oliveira U."/>
            <person name="Santos F.R."/>
            <person name="Vidigal T.H.D.A."/>
            <person name="Brescovit A.D."/>
            <person name="Santos A.J."/>
        </authorList>
    </citation>
    <scope>NUCLEOTIDE SEQUENCE</scope>
    <source>
        <tissue evidence="1">Shoot tissue taken approximately 20 cm above the soil surface</tissue>
    </source>
</reference>
<dbReference type="AlphaFoldDB" id="A0A0A9BIX2"/>
<evidence type="ECO:0000313" key="1">
    <source>
        <dbReference type="EMBL" id="JAD61130.1"/>
    </source>
</evidence>
<sequence>MSSSNILHTLPLSTTLKMFSDCLVYTHSTSVILFVALLRPSN</sequence>
<proteinExistence type="predicted"/>